<evidence type="ECO:0000313" key="2">
    <source>
        <dbReference type="Proteomes" id="UP000676565"/>
    </source>
</evidence>
<dbReference type="Proteomes" id="UP000676565">
    <property type="component" value="Unassembled WGS sequence"/>
</dbReference>
<keyword evidence="2" id="KW-1185">Reference proteome</keyword>
<protein>
    <submittedName>
        <fullName evidence="1">Uncharacterized protein</fullName>
    </submittedName>
</protein>
<dbReference type="RefSeq" id="WP_210654342.1">
    <property type="nucleotide sequence ID" value="NZ_JAGKQQ010000001.1"/>
</dbReference>
<organism evidence="1 2">
    <name type="scientific">Gemmata palustris</name>
    <dbReference type="NCBI Taxonomy" id="2822762"/>
    <lineage>
        <taxon>Bacteria</taxon>
        <taxon>Pseudomonadati</taxon>
        <taxon>Planctomycetota</taxon>
        <taxon>Planctomycetia</taxon>
        <taxon>Gemmatales</taxon>
        <taxon>Gemmataceae</taxon>
        <taxon>Gemmata</taxon>
    </lineage>
</organism>
<reference evidence="1 2" key="1">
    <citation type="submission" date="2021-04" db="EMBL/GenBank/DDBJ databases">
        <authorList>
            <person name="Ivanova A."/>
        </authorList>
    </citation>
    <scope>NUCLEOTIDE SEQUENCE [LARGE SCALE GENOMIC DNA]</scope>
    <source>
        <strain evidence="1 2">G18</strain>
    </source>
</reference>
<proteinExistence type="predicted"/>
<sequence>MANTPLQNLQATYANICAQLAEITANPKPTYSTDGRSVSWGEHFNNLSAQLEKLGKIPDVAPDMSPMFTAVSVAR</sequence>
<name>A0ABS5BTW9_9BACT</name>
<evidence type="ECO:0000313" key="1">
    <source>
        <dbReference type="EMBL" id="MBP3956323.1"/>
    </source>
</evidence>
<comment type="caution">
    <text evidence="1">The sequence shown here is derived from an EMBL/GenBank/DDBJ whole genome shotgun (WGS) entry which is preliminary data.</text>
</comment>
<accession>A0ABS5BTW9</accession>
<gene>
    <name evidence="1" type="ORF">J8F10_13615</name>
</gene>
<dbReference type="EMBL" id="JAGKQQ010000001">
    <property type="protein sequence ID" value="MBP3956323.1"/>
    <property type="molecule type" value="Genomic_DNA"/>
</dbReference>